<dbReference type="PANTHER" id="PTHR40459">
    <property type="entry name" value="CONSERVED HYPOTHETICAL ALANINE AND LEUCINE RICH PROTEIN"/>
    <property type="match status" value="1"/>
</dbReference>
<sequence length="261" mass="29140">MPCRSHVPVYFYSMTRVFIIGTGNLGRQLITRFQQAMKTDIELVGYRNLSGEKLPTVSAPLSMESIPTCDLIILAVPDDRISSISDSLDNPNVTIAHTSGSVSIAALNRHERRGVLYIPQTFSKHRSVDLSQVTICLEASNDNVMKQLEMVSVTLSRKLTHINSHQRKKLHLAAVYMNNFVNHCYTKAAEIAQESAIDQELLYPLMEETMLKAQELGASNAQSGPAMRGDKDTIARQLEQLPEEDRAMYEAITQSIKHTHG</sequence>
<keyword evidence="3" id="KW-1185">Reference proteome</keyword>
<evidence type="ECO:0000313" key="3">
    <source>
        <dbReference type="Proteomes" id="UP000279600"/>
    </source>
</evidence>
<dbReference type="Pfam" id="PF10728">
    <property type="entry name" value="DUF2520"/>
    <property type="match status" value="1"/>
</dbReference>
<dbReference type="InterPro" id="IPR008927">
    <property type="entry name" value="6-PGluconate_DH-like_C_sf"/>
</dbReference>
<dbReference type="InterPro" id="IPR037108">
    <property type="entry name" value="TM1727-like_C_sf"/>
</dbReference>
<dbReference type="OrthoDB" id="9810755at2"/>
<dbReference type="InterPro" id="IPR018931">
    <property type="entry name" value="DUF2520"/>
</dbReference>
<dbReference type="Gene3D" id="3.40.50.720">
    <property type="entry name" value="NAD(P)-binding Rossmann-like Domain"/>
    <property type="match status" value="1"/>
</dbReference>
<dbReference type="AlphaFoldDB" id="A0A3S9MZ11"/>
<reference evidence="2 3" key="1">
    <citation type="submission" date="2018-12" db="EMBL/GenBank/DDBJ databases">
        <title>Complete genome of Nonlabens sp. MJ115.</title>
        <authorList>
            <person name="Choi H.S."/>
            <person name="Jung J."/>
        </authorList>
    </citation>
    <scope>NUCLEOTIDE SEQUENCE [LARGE SCALE GENOMIC DNA]</scope>
    <source>
        <strain evidence="2 3">MJ115</strain>
    </source>
</reference>
<evidence type="ECO:0000313" key="2">
    <source>
        <dbReference type="EMBL" id="AZQ44388.1"/>
    </source>
</evidence>
<dbReference type="SUPFAM" id="SSF48179">
    <property type="entry name" value="6-phosphogluconate dehydrogenase C-terminal domain-like"/>
    <property type="match status" value="1"/>
</dbReference>
<dbReference type="PANTHER" id="PTHR40459:SF1">
    <property type="entry name" value="CONSERVED HYPOTHETICAL ALANINE AND LEUCINE RICH PROTEIN"/>
    <property type="match status" value="1"/>
</dbReference>
<name>A0A3S9MZ11_9FLAO</name>
<feature type="domain" description="DUF2520" evidence="1">
    <location>
        <begin position="134"/>
        <end position="256"/>
    </location>
</feature>
<dbReference type="InterPro" id="IPR036291">
    <property type="entry name" value="NAD(P)-bd_dom_sf"/>
</dbReference>
<protein>
    <submittedName>
        <fullName evidence="2">DUF2520 domain-containing protein</fullName>
    </submittedName>
</protein>
<dbReference type="Gene3D" id="1.10.1040.20">
    <property type="entry name" value="ProC-like, C-terminal domain"/>
    <property type="match status" value="1"/>
</dbReference>
<dbReference type="Proteomes" id="UP000279600">
    <property type="component" value="Chromosome"/>
</dbReference>
<proteinExistence type="predicted"/>
<dbReference type="EMBL" id="CP034549">
    <property type="protein sequence ID" value="AZQ44388.1"/>
    <property type="molecule type" value="Genomic_DNA"/>
</dbReference>
<organism evidence="2 3">
    <name type="scientific">Nonlabens ponticola</name>
    <dbReference type="NCBI Taxonomy" id="2496866"/>
    <lineage>
        <taxon>Bacteria</taxon>
        <taxon>Pseudomonadati</taxon>
        <taxon>Bacteroidota</taxon>
        <taxon>Flavobacteriia</taxon>
        <taxon>Flavobacteriales</taxon>
        <taxon>Flavobacteriaceae</taxon>
        <taxon>Nonlabens</taxon>
    </lineage>
</organism>
<accession>A0A3S9MZ11</accession>
<evidence type="ECO:0000259" key="1">
    <source>
        <dbReference type="Pfam" id="PF10728"/>
    </source>
</evidence>
<dbReference type="KEGG" id="noj:EJ995_09095"/>
<dbReference type="SUPFAM" id="SSF51735">
    <property type="entry name" value="NAD(P)-binding Rossmann-fold domains"/>
    <property type="match status" value="1"/>
</dbReference>
<gene>
    <name evidence="2" type="ORF">EJ995_09095</name>
</gene>